<dbReference type="PIRSF" id="PIRSF016202">
    <property type="entry name" value="PH1107"/>
    <property type="match status" value="1"/>
</dbReference>
<accession>A0A5C6BH72</accession>
<dbReference type="GO" id="GO:0016757">
    <property type="term" value="F:glycosyltransferase activity"/>
    <property type="evidence" value="ECO:0007669"/>
    <property type="project" value="UniProtKB-KW"/>
</dbReference>
<dbReference type="CDD" id="cd18612">
    <property type="entry name" value="GH130_Lin0857-like"/>
    <property type="match status" value="1"/>
</dbReference>
<dbReference type="SUPFAM" id="SSF75005">
    <property type="entry name" value="Arabinanase/levansucrase/invertase"/>
    <property type="match status" value="1"/>
</dbReference>
<keyword evidence="1 4" id="KW-0328">Glycosyltransferase</keyword>
<evidence type="ECO:0000256" key="1">
    <source>
        <dbReference type="ARBA" id="ARBA00022676"/>
    </source>
</evidence>
<keyword evidence="5" id="KW-1185">Reference proteome</keyword>
<protein>
    <submittedName>
        <fullName evidence="4">Beta-1,4-mannooligosaccharide phosphorylase</fullName>
        <ecNumber evidence="4">2.4.1.-</ecNumber>
    </submittedName>
</protein>
<dbReference type="InterPro" id="IPR007184">
    <property type="entry name" value="Mannoside_phosphorylase"/>
</dbReference>
<evidence type="ECO:0000313" key="4">
    <source>
        <dbReference type="EMBL" id="TWU10851.1"/>
    </source>
</evidence>
<dbReference type="Gene3D" id="2.115.10.20">
    <property type="entry name" value="Glycosyl hydrolase domain, family 43"/>
    <property type="match status" value="1"/>
</dbReference>
<sequence>MTLRLSTALLLRPRDVQPSQCGWEVVGVLNPAVVAVGDELFMIARVAERPAERRPGWTALPRWTASGGTAVDWIRDGDLLPSDARVVTTKINGNLRLTSISHFQLLRQSVVDGDWETVGVLRPEGPWEEYGVEDPRITRIDGMYWITYVAVSRSGAATALMSSRDLVTYERHGIIFPSENKDVVLFPDRIAGEYVALHRPTPKSHFHPPQIWIARSPDLVHWGRHAPILGGWHPWEADRVGSGTPPVLIDEGYLMLYHGSAVSQIAGTVGAYAAGACLLDREDPSHVIARSREPIMLPTTDFEKSGFVPNVVFPTAQLDLGEHIGVFYGAADTCIAMTLLSKRSILDSLEQAGTQSDAVFRKGEPSGGSGI</sequence>
<evidence type="ECO:0000313" key="5">
    <source>
        <dbReference type="Proteomes" id="UP000319908"/>
    </source>
</evidence>
<organism evidence="4 5">
    <name type="scientific">Allorhodopirellula heiligendammensis</name>
    <dbReference type="NCBI Taxonomy" id="2714739"/>
    <lineage>
        <taxon>Bacteria</taxon>
        <taxon>Pseudomonadati</taxon>
        <taxon>Planctomycetota</taxon>
        <taxon>Planctomycetia</taxon>
        <taxon>Pirellulales</taxon>
        <taxon>Pirellulaceae</taxon>
        <taxon>Allorhodopirellula</taxon>
    </lineage>
</organism>
<name>A0A5C6BH72_9BACT</name>
<keyword evidence="2 4" id="KW-0808">Transferase</keyword>
<comment type="caution">
    <text evidence="4">The sequence shown here is derived from an EMBL/GenBank/DDBJ whole genome shotgun (WGS) entry which is preliminary data.</text>
</comment>
<dbReference type="Pfam" id="PF04041">
    <property type="entry name" value="Glyco_hydro_130"/>
    <property type="match status" value="1"/>
</dbReference>
<dbReference type="EC" id="2.4.1.-" evidence="4"/>
<evidence type="ECO:0000256" key="3">
    <source>
        <dbReference type="ARBA" id="ARBA00024356"/>
    </source>
</evidence>
<dbReference type="PANTHER" id="PTHR34106">
    <property type="entry name" value="GLYCOSIDASE"/>
    <property type="match status" value="1"/>
</dbReference>
<dbReference type="Proteomes" id="UP000319908">
    <property type="component" value="Unassembled WGS sequence"/>
</dbReference>
<dbReference type="OrthoDB" id="9759709at2"/>
<comment type="similarity">
    <text evidence="3">Belongs to the glycosyl hydrolase 130 family.</text>
</comment>
<dbReference type="InterPro" id="IPR023296">
    <property type="entry name" value="Glyco_hydro_beta-prop_sf"/>
</dbReference>
<evidence type="ECO:0000256" key="2">
    <source>
        <dbReference type="ARBA" id="ARBA00022679"/>
    </source>
</evidence>
<dbReference type="PANTHER" id="PTHR34106:SF5">
    <property type="entry name" value="GLYCOSIDASE"/>
    <property type="match status" value="1"/>
</dbReference>
<reference evidence="4 5" key="1">
    <citation type="journal article" date="2020" name="Antonie Van Leeuwenhoek">
        <title>Rhodopirellula heiligendammensis sp. nov., Rhodopirellula pilleata sp. nov., and Rhodopirellula solitaria sp. nov. isolated from natural or artificial marine surfaces in Northern Germany and California, USA, and emended description of the genus Rhodopirellula.</title>
        <authorList>
            <person name="Kallscheuer N."/>
            <person name="Wiegand S."/>
            <person name="Jogler M."/>
            <person name="Boedeker C."/>
            <person name="Peeters S.H."/>
            <person name="Rast P."/>
            <person name="Heuer A."/>
            <person name="Jetten M.S.M."/>
            <person name="Rohde M."/>
            <person name="Jogler C."/>
        </authorList>
    </citation>
    <scope>NUCLEOTIDE SEQUENCE [LARGE SCALE GENOMIC DNA]</scope>
    <source>
        <strain evidence="4 5">Poly21</strain>
    </source>
</reference>
<gene>
    <name evidence="4" type="ORF">Poly21_47570</name>
</gene>
<proteinExistence type="inferred from homology"/>
<dbReference type="AlphaFoldDB" id="A0A5C6BH72"/>
<dbReference type="EMBL" id="SJPU01000003">
    <property type="protein sequence ID" value="TWU10851.1"/>
    <property type="molecule type" value="Genomic_DNA"/>
</dbReference>